<comment type="caution">
    <text evidence="5">The sequence shown here is derived from an EMBL/GenBank/DDBJ whole genome shotgun (WGS) entry which is preliminary data.</text>
</comment>
<dbReference type="InterPro" id="IPR019826">
    <property type="entry name" value="Carboxylesterase_B_AS"/>
</dbReference>
<proteinExistence type="inferred from homology"/>
<dbReference type="PANTHER" id="PTHR43918">
    <property type="entry name" value="ACETYLCHOLINESTERASE"/>
    <property type="match status" value="1"/>
</dbReference>
<keyword evidence="3" id="KW-0732">Signal</keyword>
<accession>A0A3M7ES53</accession>
<sequence length="544" mass="60008">MTLRGVLVGLFQVVASLPSGRPQHEPSCGHGEDISTVVDLGYSKYEGLRLEPASVNQWLGMRFAAPPTGDLRWRAPQPALMDDTEILSATRFGATCLGYWESELSDSVNEDCLYLNVFAPANATTASKLPVWFFIQGGGYAGNLDQNFNAMQVIEESGHSMVDSELDPSSTCHWLTQPRSALHWVQKYIHLFGGDPDHVVIAGDSAGAGSVAFHMAAYGGRDDKLFVGGVVESSFWPTLRKVSDMEFQFDRFAANVSCGPDEAPDENVMDCLRSKDTAVLQSADYAQAFPGRSSPAEWYFLPVVDGDFSQDLLYNQFERGSIVKVPILVGDDTDEGTGFVPDATSITGFLGFMRDNFPKLSTSDLQRISAAYPENGFDMFPLHADYFAATANAYGENTFTCPGIEISNSIAAYLSPDQVWNYRYNVEDCDTVAAGYGIPHVSEKTAIYGVNNTGPCDGCSYATYNAPMVPIVMHYWNSFIKHLNPNVEKHATAPEWEPWMQRCGHAWHPQRLKFELNATEMESVPADQLERCDLWKDLAAVTEQ</sequence>
<evidence type="ECO:0000256" key="2">
    <source>
        <dbReference type="ARBA" id="ARBA00022801"/>
    </source>
</evidence>
<dbReference type="InterPro" id="IPR002018">
    <property type="entry name" value="CarbesteraseB"/>
</dbReference>
<organism evidence="5 6">
    <name type="scientific">Hortaea werneckii</name>
    <name type="common">Black yeast</name>
    <name type="synonym">Cladosporium werneckii</name>
    <dbReference type="NCBI Taxonomy" id="91943"/>
    <lineage>
        <taxon>Eukaryota</taxon>
        <taxon>Fungi</taxon>
        <taxon>Dikarya</taxon>
        <taxon>Ascomycota</taxon>
        <taxon>Pezizomycotina</taxon>
        <taxon>Dothideomycetes</taxon>
        <taxon>Dothideomycetidae</taxon>
        <taxon>Mycosphaerellales</taxon>
        <taxon>Teratosphaeriaceae</taxon>
        <taxon>Hortaea</taxon>
    </lineage>
</organism>
<dbReference type="PANTHER" id="PTHR43918:SF4">
    <property type="entry name" value="CARBOXYLIC ESTER HYDROLASE"/>
    <property type="match status" value="1"/>
</dbReference>
<dbReference type="Proteomes" id="UP000269276">
    <property type="component" value="Unassembled WGS sequence"/>
</dbReference>
<feature type="domain" description="Carboxylesterase type B" evidence="4">
    <location>
        <begin position="180"/>
        <end position="519"/>
    </location>
</feature>
<name>A0A3M7ES53_HORWE</name>
<keyword evidence="2 3" id="KW-0378">Hydrolase</keyword>
<gene>
    <name evidence="5" type="ORF">D0863_00108</name>
</gene>
<dbReference type="EMBL" id="QWIP01000002">
    <property type="protein sequence ID" value="RMY79353.1"/>
    <property type="molecule type" value="Genomic_DNA"/>
</dbReference>
<dbReference type="EC" id="3.1.1.-" evidence="3"/>
<evidence type="ECO:0000256" key="1">
    <source>
        <dbReference type="ARBA" id="ARBA00005964"/>
    </source>
</evidence>
<dbReference type="SUPFAM" id="SSF53474">
    <property type="entry name" value="alpha/beta-Hydrolases"/>
    <property type="match status" value="1"/>
</dbReference>
<dbReference type="GO" id="GO:0052689">
    <property type="term" value="F:carboxylic ester hydrolase activity"/>
    <property type="evidence" value="ECO:0007669"/>
    <property type="project" value="TreeGrafter"/>
</dbReference>
<dbReference type="InterPro" id="IPR050654">
    <property type="entry name" value="AChE-related_enzymes"/>
</dbReference>
<dbReference type="Pfam" id="PF00135">
    <property type="entry name" value="COesterase"/>
    <property type="match status" value="2"/>
</dbReference>
<dbReference type="AlphaFoldDB" id="A0A3M7ES53"/>
<comment type="similarity">
    <text evidence="1 3">Belongs to the type-B carboxylesterase/lipase family.</text>
</comment>
<feature type="chain" id="PRO_5017855945" description="Carboxylic ester hydrolase" evidence="3">
    <location>
        <begin position="17"/>
        <end position="544"/>
    </location>
</feature>
<dbReference type="OrthoDB" id="408631at2759"/>
<evidence type="ECO:0000259" key="4">
    <source>
        <dbReference type="Pfam" id="PF00135"/>
    </source>
</evidence>
<feature type="signal peptide" evidence="3">
    <location>
        <begin position="1"/>
        <end position="16"/>
    </location>
</feature>
<dbReference type="InterPro" id="IPR019819">
    <property type="entry name" value="Carboxylesterase_B_CS"/>
</dbReference>
<dbReference type="Gene3D" id="3.40.50.1820">
    <property type="entry name" value="alpha/beta hydrolase"/>
    <property type="match status" value="1"/>
</dbReference>
<protein>
    <recommendedName>
        <fullName evidence="3">Carboxylic ester hydrolase</fullName>
        <ecNumber evidence="3">3.1.1.-</ecNumber>
    </recommendedName>
</protein>
<feature type="domain" description="Carboxylesterase type B" evidence="4">
    <location>
        <begin position="36"/>
        <end position="155"/>
    </location>
</feature>
<evidence type="ECO:0000256" key="3">
    <source>
        <dbReference type="RuleBase" id="RU361235"/>
    </source>
</evidence>
<reference evidence="5 6" key="1">
    <citation type="journal article" date="2018" name="BMC Genomics">
        <title>Genomic evidence for intraspecific hybridization in a clonal and extremely halotolerant yeast.</title>
        <authorList>
            <person name="Gostincar C."/>
            <person name="Stajich J.E."/>
            <person name="Zupancic J."/>
            <person name="Zalar P."/>
            <person name="Gunde-Cimerman N."/>
        </authorList>
    </citation>
    <scope>NUCLEOTIDE SEQUENCE [LARGE SCALE GENOMIC DNA]</scope>
    <source>
        <strain evidence="5 6">EXF-2682</strain>
    </source>
</reference>
<evidence type="ECO:0000313" key="6">
    <source>
        <dbReference type="Proteomes" id="UP000269276"/>
    </source>
</evidence>
<dbReference type="InterPro" id="IPR029058">
    <property type="entry name" value="AB_hydrolase_fold"/>
</dbReference>
<dbReference type="PROSITE" id="PS00941">
    <property type="entry name" value="CARBOXYLESTERASE_B_2"/>
    <property type="match status" value="1"/>
</dbReference>
<evidence type="ECO:0000313" key="5">
    <source>
        <dbReference type="EMBL" id="RMY79353.1"/>
    </source>
</evidence>
<dbReference type="PROSITE" id="PS00122">
    <property type="entry name" value="CARBOXYLESTERASE_B_1"/>
    <property type="match status" value="1"/>
</dbReference>